<dbReference type="AlphaFoldDB" id="A0A0G1LN23"/>
<evidence type="ECO:0000313" key="1">
    <source>
        <dbReference type="EMBL" id="KKT70137.1"/>
    </source>
</evidence>
<dbReference type="Proteomes" id="UP000034154">
    <property type="component" value="Unassembled WGS sequence"/>
</dbReference>
<evidence type="ECO:0000313" key="2">
    <source>
        <dbReference type="Proteomes" id="UP000034154"/>
    </source>
</evidence>
<dbReference type="InterPro" id="IPR036515">
    <property type="entry name" value="Transposase_17_sf"/>
</dbReference>
<dbReference type="GO" id="GO:0004803">
    <property type="term" value="F:transposase activity"/>
    <property type="evidence" value="ECO:0007669"/>
    <property type="project" value="InterPro"/>
</dbReference>
<dbReference type="GO" id="GO:0003677">
    <property type="term" value="F:DNA binding"/>
    <property type="evidence" value="ECO:0007669"/>
    <property type="project" value="InterPro"/>
</dbReference>
<dbReference type="EMBL" id="LCJB01000035">
    <property type="protein sequence ID" value="KKT70137.1"/>
    <property type="molecule type" value="Genomic_DNA"/>
</dbReference>
<protein>
    <recommendedName>
        <fullName evidence="3">Transposase IS200-like domain-containing protein</fullName>
    </recommendedName>
</protein>
<dbReference type="Gene3D" id="3.30.70.1290">
    <property type="entry name" value="Transposase IS200-like"/>
    <property type="match status" value="1"/>
</dbReference>
<proteinExistence type="predicted"/>
<organism evidence="1 2">
    <name type="scientific">Candidatus Uhrbacteria bacterium GW2011_GWF2_44_350</name>
    <dbReference type="NCBI Taxonomy" id="1619000"/>
    <lineage>
        <taxon>Bacteria</taxon>
        <taxon>Candidatus Uhriibacteriota</taxon>
    </lineage>
</organism>
<dbReference type="SUPFAM" id="SSF143422">
    <property type="entry name" value="Transposase IS200-like"/>
    <property type="match status" value="1"/>
</dbReference>
<name>A0A0G1LN23_9BACT</name>
<dbReference type="GO" id="GO:0006313">
    <property type="term" value="P:DNA transposition"/>
    <property type="evidence" value="ECO:0007669"/>
    <property type="project" value="InterPro"/>
</dbReference>
<gene>
    <name evidence="1" type="ORF">UW63_C0035G0010</name>
</gene>
<accession>A0A0G1LN23</accession>
<sequence>MSNHYHLLAYFDDGRKIPKLMNLVNGGSSFLLMKGLNRKGITIWDDYHMRIPKNERALMMIKGYVVGNPIKHLEVKNFDQLKAYPFSSFSKVIEEENQETAEAMVKTVITGPIYPFCKEI</sequence>
<evidence type="ECO:0008006" key="3">
    <source>
        <dbReference type="Google" id="ProtNLM"/>
    </source>
</evidence>
<reference evidence="1 2" key="1">
    <citation type="journal article" date="2015" name="Nature">
        <title>rRNA introns, odd ribosomes, and small enigmatic genomes across a large radiation of phyla.</title>
        <authorList>
            <person name="Brown C.T."/>
            <person name="Hug L.A."/>
            <person name="Thomas B.C."/>
            <person name="Sharon I."/>
            <person name="Castelle C.J."/>
            <person name="Singh A."/>
            <person name="Wilkins M.J."/>
            <person name="Williams K.H."/>
            <person name="Banfield J.F."/>
        </authorList>
    </citation>
    <scope>NUCLEOTIDE SEQUENCE [LARGE SCALE GENOMIC DNA]</scope>
</reference>
<comment type="caution">
    <text evidence="1">The sequence shown here is derived from an EMBL/GenBank/DDBJ whole genome shotgun (WGS) entry which is preliminary data.</text>
</comment>